<dbReference type="InterPro" id="IPR016067">
    <property type="entry name" value="S-AdoMet_deCO2ase_core"/>
</dbReference>
<keyword evidence="7 10" id="KW-0456">Lyase</keyword>
<evidence type="ECO:0000256" key="10">
    <source>
        <dbReference type="HAMAP-Rule" id="MF_00464"/>
    </source>
</evidence>
<evidence type="ECO:0000256" key="9">
    <source>
        <dbReference type="ARBA" id="ARBA00023317"/>
    </source>
</evidence>
<dbReference type="Pfam" id="PF02675">
    <property type="entry name" value="AdoMet_dc"/>
    <property type="match status" value="1"/>
</dbReference>
<sequence>MQKQLQQITADMQLEEHYHTLEKALLDLYFHKNCTTKSLAHTTDLPIPIVSAMKQEFAKQGWGKHSLTKKGQLAISQYFQLSGADAKLYLQLTTDDAFRTEWITQNISELSTIYDARPKADVAIDQAKCTVETALKRALLALDYTMLLNKRILCLGDDDFISIALAFLLKKIAPNSTTKIVVLDIDRRILCTISKIAKDYELPIKTDYYNVQEPLPKTYADQFDCVYTDTPYTLIGAQLFLSRAINALKPEAMRHVFFSYAKRSYQKQWQLQQSLHAMGFVIDSIQYEINTYEGAQILGATSQLFVLQATEQMTSYIPNQRKFTRPIYTGEIERKSVVYQCIHCQHALTVGAGYPYSTIAQLQASGCPNCKNNRFSQIKRTVEKSQSQHALGHHILLELHDCNDALLNDVQQIKKIMCQAAHIAKATIVTEHFHHFSPYGVSGVVIIQESHLTIHTWPEYGYAAIDVFTCNSKLALQDAVQYITEQFNAGNATQHYLHRGKP</sequence>
<feature type="domain" description="N(4)-bis(aminopropyl)spermidine synthase C-terminal" evidence="11">
    <location>
        <begin position="110"/>
        <end position="302"/>
    </location>
</feature>
<dbReference type="PANTHER" id="PTHR33866">
    <property type="entry name" value="S-ADENOSYLMETHIONINE DECARBOXYLASE PROENZYME"/>
    <property type="match status" value="1"/>
</dbReference>
<dbReference type="InterPro" id="IPR029063">
    <property type="entry name" value="SAM-dependent_MTases_sf"/>
</dbReference>
<evidence type="ECO:0000256" key="5">
    <source>
        <dbReference type="ARBA" id="ARBA00023115"/>
    </source>
</evidence>
<feature type="active site" description="Schiff-base intermediate with substrate; via pyruvic acid" evidence="10">
    <location>
        <position position="450"/>
    </location>
</feature>
<evidence type="ECO:0000313" key="12">
    <source>
        <dbReference type="EMBL" id="QQP10585.1"/>
    </source>
</evidence>
<evidence type="ECO:0000256" key="7">
    <source>
        <dbReference type="ARBA" id="ARBA00023239"/>
    </source>
</evidence>
<protein>
    <recommendedName>
        <fullName evidence="10">S-adenosylmethionine decarboxylase proenzyme</fullName>
        <shortName evidence="10">AdoMetDC</shortName>
        <shortName evidence="10">SAMDC</shortName>
        <ecNumber evidence="10">4.1.1.50</ecNumber>
    </recommendedName>
    <component>
        <recommendedName>
            <fullName evidence="10">S-adenosylmethionine decarboxylase beta chain</fullName>
        </recommendedName>
    </component>
    <component>
        <recommendedName>
            <fullName evidence="10">S-adenosylmethionine decarboxylase alpha chain</fullName>
        </recommendedName>
    </component>
</protein>
<dbReference type="InterPro" id="IPR003826">
    <property type="entry name" value="AdoMetDC_fam_prok"/>
</dbReference>
<keyword evidence="1 10" id="KW-0949">S-adenosyl-L-methionine</keyword>
<dbReference type="RefSeq" id="WP_053597235.1">
    <property type="nucleotide sequence ID" value="NZ_CP067341.1"/>
</dbReference>
<evidence type="ECO:0000256" key="3">
    <source>
        <dbReference type="ARBA" id="ARBA00022813"/>
    </source>
</evidence>
<dbReference type="InterPro" id="IPR002723">
    <property type="entry name" value="BpsA_C"/>
</dbReference>
<evidence type="ECO:0000259" key="11">
    <source>
        <dbReference type="Pfam" id="PF01861"/>
    </source>
</evidence>
<evidence type="ECO:0000256" key="2">
    <source>
        <dbReference type="ARBA" id="ARBA00022793"/>
    </source>
</evidence>
<organism evidence="12 13">
    <name type="scientific">Lysinibacillus agricola</name>
    <dbReference type="NCBI Taxonomy" id="2590012"/>
    <lineage>
        <taxon>Bacteria</taxon>
        <taxon>Bacillati</taxon>
        <taxon>Bacillota</taxon>
        <taxon>Bacilli</taxon>
        <taxon>Bacillales</taxon>
        <taxon>Bacillaceae</taxon>
        <taxon>Lysinibacillus</taxon>
    </lineage>
</organism>
<dbReference type="SUPFAM" id="SSF56276">
    <property type="entry name" value="S-adenosylmethionine decarboxylase"/>
    <property type="match status" value="1"/>
</dbReference>
<dbReference type="Pfam" id="PF01861">
    <property type="entry name" value="BpsA_C"/>
    <property type="match status" value="1"/>
</dbReference>
<dbReference type="Gene3D" id="3.60.90.10">
    <property type="entry name" value="S-adenosylmethionine decarboxylase"/>
    <property type="match status" value="1"/>
</dbReference>
<comment type="pathway">
    <text evidence="10">Amine and polyamine biosynthesis; S-adenosylmethioninamine biosynthesis; S-adenosylmethioninamine from S-adenosyl-L-methionine: step 1/1.</text>
</comment>
<dbReference type="EMBL" id="CP067341">
    <property type="protein sequence ID" value="QQP10585.1"/>
    <property type="molecule type" value="Genomic_DNA"/>
</dbReference>
<evidence type="ECO:0000256" key="6">
    <source>
        <dbReference type="ARBA" id="ARBA00023145"/>
    </source>
</evidence>
<comment type="cofactor">
    <cofactor evidence="10">
        <name>pyruvate</name>
        <dbReference type="ChEBI" id="CHEBI:15361"/>
    </cofactor>
    <text evidence="10">Binds 1 pyruvoyl group covalently per subunit.</text>
</comment>
<keyword evidence="9 10" id="KW-0670">Pyruvate</keyword>
<feature type="active site" description="Proton donor; for catalytic activity" evidence="10">
    <location>
        <position position="470"/>
    </location>
</feature>
<dbReference type="EC" id="4.1.1.50" evidence="10"/>
<dbReference type="NCBIfam" id="TIGR03330">
    <property type="entry name" value="SAM_DCase_Bsu"/>
    <property type="match status" value="1"/>
</dbReference>
<keyword evidence="2 10" id="KW-0210">Decarboxylase</keyword>
<evidence type="ECO:0000313" key="13">
    <source>
        <dbReference type="Proteomes" id="UP000596049"/>
    </source>
</evidence>
<feature type="active site" description="Proton acceptor; for processing activity" evidence="10">
    <location>
        <position position="455"/>
    </location>
</feature>
<dbReference type="Proteomes" id="UP000596049">
    <property type="component" value="Chromosome"/>
</dbReference>
<comment type="function">
    <text evidence="10">Catalyzes the decarboxylation of S-adenosylmethionine to S-adenosylmethioninamine (dcAdoMet), the propylamine donor required for the synthesis of the polyamines spermine and spermidine from the diamine putrescine.</text>
</comment>
<feature type="chain" id="PRO_5044923852" description="S-adenosylmethionine decarboxylase beta chain" evidence="10">
    <location>
        <begin position="1"/>
        <end position="449"/>
    </location>
</feature>
<dbReference type="GO" id="GO:0004014">
    <property type="term" value="F:adenosylmethionine decarboxylase activity"/>
    <property type="evidence" value="ECO:0007669"/>
    <property type="project" value="UniProtKB-EC"/>
</dbReference>
<proteinExistence type="inferred from homology"/>
<name>A0ABX7ALF0_9BACI</name>
<feature type="chain" id="PRO_5044923853" description="S-adenosylmethionine decarboxylase alpha chain" evidence="10">
    <location>
        <begin position="450"/>
        <end position="502"/>
    </location>
</feature>
<dbReference type="SUPFAM" id="SSF53335">
    <property type="entry name" value="S-adenosyl-L-methionine-dependent methyltransferases"/>
    <property type="match status" value="1"/>
</dbReference>
<comment type="catalytic activity">
    <reaction evidence="10">
        <text>S-adenosyl-L-methionine + H(+) = S-adenosyl 3-(methylsulfanyl)propylamine + CO2</text>
        <dbReference type="Rhea" id="RHEA:15981"/>
        <dbReference type="ChEBI" id="CHEBI:15378"/>
        <dbReference type="ChEBI" id="CHEBI:16526"/>
        <dbReference type="ChEBI" id="CHEBI:57443"/>
        <dbReference type="ChEBI" id="CHEBI:59789"/>
        <dbReference type="EC" id="4.1.1.50"/>
    </reaction>
</comment>
<feature type="site" description="Cleavage (non-hydrolytic); by autolysis" evidence="10">
    <location>
        <begin position="449"/>
        <end position="450"/>
    </location>
</feature>
<keyword evidence="3 10" id="KW-0068">Autocatalytic cleavage</keyword>
<keyword evidence="8 10" id="KW-0704">Schiff base</keyword>
<feature type="modified residue" description="Pyruvic acid (Ser); by autocatalysis" evidence="10">
    <location>
        <position position="450"/>
    </location>
</feature>
<keyword evidence="13" id="KW-1185">Reference proteome</keyword>
<comment type="similarity">
    <text evidence="10">Belongs to the prokaryotic AdoMetDC family. Type 1 subfamily.</text>
</comment>
<keyword evidence="4 10" id="KW-0745">Spermidine biosynthesis</keyword>
<accession>A0ABX7ALF0</accession>
<keyword evidence="6 10" id="KW-0865">Zymogen</keyword>
<comment type="subunit">
    <text evidence="10">Heterotetramer of two alpha and two beta chains arranged as a dimer of alpha/beta heterodimers.</text>
</comment>
<dbReference type="Gene3D" id="3.40.50.150">
    <property type="entry name" value="Vaccinia Virus protein VP39"/>
    <property type="match status" value="1"/>
</dbReference>
<comment type="PTM">
    <text evidence="10">Is synthesized initially as an inactive proenzyme. Formation of the active enzyme involves a self-maturation process in which the active site pyruvoyl group is generated from an internal serine residue via an autocatalytic post-translational modification. Two non-identical subunits are generated from the proenzyme in this reaction, and the pyruvate is formed at the N-terminus of the alpha chain, which is derived from the carboxyl end of the proenzyme. The post-translation cleavage follows an unusual pathway, termed non-hydrolytic serinolysis, in which the side chain hydroxyl group of the serine supplies its oxygen atom to form the C-terminus of the beta chain, while the remainder of the serine residue undergoes an oxidative deamination to produce ammonia and the pyruvoyl group blocking the N-terminus of the alpha chain.</text>
</comment>
<reference evidence="12 13" key="1">
    <citation type="submission" date="2020-01" db="EMBL/GenBank/DDBJ databases">
        <authorList>
            <person name="Liu G."/>
            <person name="Liu B."/>
        </authorList>
    </citation>
    <scope>NUCLEOTIDE SEQUENCE [LARGE SCALE GENOMIC DNA]</scope>
    <source>
        <strain evidence="12 13">FJAT-51161</strain>
    </source>
</reference>
<dbReference type="InterPro" id="IPR017716">
    <property type="entry name" value="S-AdoMet_deCOase_pro-enz"/>
</dbReference>
<evidence type="ECO:0000256" key="4">
    <source>
        <dbReference type="ARBA" id="ARBA00023066"/>
    </source>
</evidence>
<keyword evidence="5 10" id="KW-0620">Polyamine biosynthesis</keyword>
<gene>
    <name evidence="12" type="primary">speD</name>
    <name evidence="10" type="synonym">speH</name>
    <name evidence="12" type="ORF">FJQ98_15060</name>
</gene>
<evidence type="ECO:0000256" key="1">
    <source>
        <dbReference type="ARBA" id="ARBA00022691"/>
    </source>
</evidence>
<dbReference type="PANTHER" id="PTHR33866:SF2">
    <property type="entry name" value="S-ADENOSYLMETHIONINE DECARBOXYLASE PROENZYME"/>
    <property type="match status" value="1"/>
</dbReference>
<dbReference type="HAMAP" id="MF_00464">
    <property type="entry name" value="AdoMetDC_1"/>
    <property type="match status" value="1"/>
</dbReference>
<evidence type="ECO:0000256" key="8">
    <source>
        <dbReference type="ARBA" id="ARBA00023270"/>
    </source>
</evidence>